<dbReference type="AlphaFoldDB" id="A0A225WYX8"/>
<keyword evidence="2" id="KW-1185">Reference proteome</keyword>
<dbReference type="OrthoDB" id="126157at2759"/>
<evidence type="ECO:0000313" key="1">
    <source>
        <dbReference type="EMBL" id="OWZ23044.1"/>
    </source>
</evidence>
<proteinExistence type="predicted"/>
<protein>
    <submittedName>
        <fullName evidence="1">Uncharacterized protein</fullName>
    </submittedName>
</protein>
<sequence>MKLIRMLKEAGIVPGSFDADALFDLNLIVIQATSRAIFEKLKILMGEVPLSLGPLPLTTTDVVDNLTVVSHYASATEAGSDTSSEPKTDVSGTLWSIEAGGEIQEPPP</sequence>
<dbReference type="Proteomes" id="UP000198211">
    <property type="component" value="Unassembled WGS sequence"/>
</dbReference>
<evidence type="ECO:0000313" key="2">
    <source>
        <dbReference type="Proteomes" id="UP000198211"/>
    </source>
</evidence>
<accession>A0A225WYX8</accession>
<dbReference type="EMBL" id="NBNE01000089">
    <property type="protein sequence ID" value="OWZ23044.1"/>
    <property type="molecule type" value="Genomic_DNA"/>
</dbReference>
<organism evidence="1 2">
    <name type="scientific">Phytophthora megakarya</name>
    <dbReference type="NCBI Taxonomy" id="4795"/>
    <lineage>
        <taxon>Eukaryota</taxon>
        <taxon>Sar</taxon>
        <taxon>Stramenopiles</taxon>
        <taxon>Oomycota</taxon>
        <taxon>Peronosporomycetes</taxon>
        <taxon>Peronosporales</taxon>
        <taxon>Peronosporaceae</taxon>
        <taxon>Phytophthora</taxon>
    </lineage>
</organism>
<gene>
    <name evidence="1" type="ORF">PHMEG_0002126</name>
</gene>
<name>A0A225WYX8_9STRA</name>
<reference evidence="2" key="1">
    <citation type="submission" date="2017-03" db="EMBL/GenBank/DDBJ databases">
        <title>Phytopthora megakarya and P. palmivora, two closely related causual agents of cacao black pod achieved similar genome size and gene model numbers by different mechanisms.</title>
        <authorList>
            <person name="Ali S."/>
            <person name="Shao J."/>
            <person name="Larry D.J."/>
            <person name="Kronmiller B."/>
            <person name="Shen D."/>
            <person name="Strem M.D."/>
            <person name="Melnick R.L."/>
            <person name="Guiltinan M.J."/>
            <person name="Tyler B.M."/>
            <person name="Meinhardt L.W."/>
            <person name="Bailey B.A."/>
        </authorList>
    </citation>
    <scope>NUCLEOTIDE SEQUENCE [LARGE SCALE GENOMIC DNA]</scope>
    <source>
        <strain evidence="2">zdho120</strain>
    </source>
</reference>
<comment type="caution">
    <text evidence="1">The sequence shown here is derived from an EMBL/GenBank/DDBJ whole genome shotgun (WGS) entry which is preliminary data.</text>
</comment>